<name>E8R4L8_ISOPI</name>
<dbReference type="EMBL" id="CP002353">
    <property type="protein sequence ID" value="ADV60609.1"/>
    <property type="molecule type" value="Genomic_DNA"/>
</dbReference>
<dbReference type="AlphaFoldDB" id="E8R4L8"/>
<dbReference type="RefSeq" id="WP_013562898.1">
    <property type="nucleotide sequence ID" value="NC_014962.1"/>
</dbReference>
<dbReference type="SUPFAM" id="SSF51905">
    <property type="entry name" value="FAD/NAD(P)-binding domain"/>
    <property type="match status" value="1"/>
</dbReference>
<dbReference type="InParanoid" id="E8R4L8"/>
<dbReference type="InterPro" id="IPR036188">
    <property type="entry name" value="FAD/NAD-bd_sf"/>
</dbReference>
<sequence>MNTSENPTLESSRSTEEPFDVVIVGAGVAGLTLASRLREDAKAHGRPVPRVVVLDKGRSVGGRMGTRRLEWPEGGEPARFDHGPPGFSVITAAFRKLVERAEAAGAVLPHPKGQRLHWRGREGVRSFAAFLAEGVEVRSSTIVTAVRPDLADPSLWSLATTPAAPGLKAPDISSAPLDPTAPVTTLRARAVVLTCPVPQALAILEAGGVALASDLRADLAVVSYERSWVALATFNEQDGQRLADLGPEGLVVVPEELPHKLIDHRARGVSPRPAYSIQAGANWSMTHWDDPADQVAPTLFQAARPWLGGSEEEVKPVHLEAHRWKFARVTVGFPRTERYATLNDAPPLLMAGDAFRGGAQAGPDGRSRDPETIYGVEAAWLSGQAAAAALEGRV</sequence>
<dbReference type="HOGENOM" id="CLU_036034_0_0_0"/>
<reference evidence="1 2" key="2">
    <citation type="journal article" date="2011" name="Stand. Genomic Sci.">
        <title>Complete genome sequence of Isosphaera pallida type strain (IS1B).</title>
        <authorList>
            <consortium name="US DOE Joint Genome Institute (JGI-PGF)"/>
            <person name="Goker M."/>
            <person name="Cleland D."/>
            <person name="Saunders E."/>
            <person name="Lapidus A."/>
            <person name="Nolan M."/>
            <person name="Lucas S."/>
            <person name="Hammon N."/>
            <person name="Deshpande S."/>
            <person name="Cheng J.F."/>
            <person name="Tapia R."/>
            <person name="Han C."/>
            <person name="Goodwin L."/>
            <person name="Pitluck S."/>
            <person name="Liolios K."/>
            <person name="Pagani I."/>
            <person name="Ivanova N."/>
            <person name="Mavromatis K."/>
            <person name="Pati A."/>
            <person name="Chen A."/>
            <person name="Palaniappan K."/>
            <person name="Land M."/>
            <person name="Hauser L."/>
            <person name="Chang Y.J."/>
            <person name="Jeffries C.D."/>
            <person name="Detter J.C."/>
            <person name="Beck B."/>
            <person name="Woyke T."/>
            <person name="Bristow J."/>
            <person name="Eisen J.A."/>
            <person name="Markowitz V."/>
            <person name="Hugenholtz P."/>
            <person name="Kyrpides N.C."/>
            <person name="Klenk H.P."/>
        </authorList>
    </citation>
    <scope>NUCLEOTIDE SEQUENCE [LARGE SCALE GENOMIC DNA]</scope>
    <source>
        <strain evidence="2">ATCC 43644 / DSM 9630 / IS1B</strain>
    </source>
</reference>
<dbReference type="Pfam" id="PF13450">
    <property type="entry name" value="NAD_binding_8"/>
    <property type="match status" value="1"/>
</dbReference>
<reference key="1">
    <citation type="submission" date="2010-11" db="EMBL/GenBank/DDBJ databases">
        <title>The complete sequence of chromosome of Isophaera pallida ATCC 43644.</title>
        <authorList>
            <consortium name="US DOE Joint Genome Institute (JGI-PGF)"/>
            <person name="Lucas S."/>
            <person name="Copeland A."/>
            <person name="Lapidus A."/>
            <person name="Bruce D."/>
            <person name="Goodwin L."/>
            <person name="Pitluck S."/>
            <person name="Kyrpides N."/>
            <person name="Mavromatis K."/>
            <person name="Pagani I."/>
            <person name="Ivanova N."/>
            <person name="Saunders E."/>
            <person name="Brettin T."/>
            <person name="Detter J.C."/>
            <person name="Han C."/>
            <person name="Tapia R."/>
            <person name="Land M."/>
            <person name="Hauser L."/>
            <person name="Markowitz V."/>
            <person name="Cheng J.-F."/>
            <person name="Hugenholtz P."/>
            <person name="Woyke T."/>
            <person name="Wu D."/>
            <person name="Eisen J.A."/>
        </authorList>
    </citation>
    <scope>NUCLEOTIDE SEQUENCE</scope>
    <source>
        <strain>ATCC 43644</strain>
    </source>
</reference>
<dbReference type="Gene3D" id="3.50.50.60">
    <property type="entry name" value="FAD/NAD(P)-binding domain"/>
    <property type="match status" value="1"/>
</dbReference>
<evidence type="ECO:0000313" key="1">
    <source>
        <dbReference type="EMBL" id="ADV60609.1"/>
    </source>
</evidence>
<proteinExistence type="predicted"/>
<dbReference type="PANTHER" id="PTHR16128">
    <property type="entry name" value="FAD/NAD(P)-BINDING OXIDOREDUCTASE FAMILY PROTEIN"/>
    <property type="match status" value="1"/>
</dbReference>
<accession>E8R4L8</accession>
<dbReference type="OrthoDB" id="5792777at2"/>
<evidence type="ECO:0000313" key="2">
    <source>
        <dbReference type="Proteomes" id="UP000008631"/>
    </source>
</evidence>
<organism evidence="1 2">
    <name type="scientific">Isosphaera pallida (strain ATCC 43644 / DSM 9630 / IS1B)</name>
    <dbReference type="NCBI Taxonomy" id="575540"/>
    <lineage>
        <taxon>Bacteria</taxon>
        <taxon>Pseudomonadati</taxon>
        <taxon>Planctomycetota</taxon>
        <taxon>Planctomycetia</taxon>
        <taxon>Isosphaerales</taxon>
        <taxon>Isosphaeraceae</taxon>
        <taxon>Isosphaera</taxon>
    </lineage>
</organism>
<dbReference type="eggNOG" id="COG3380">
    <property type="taxonomic scope" value="Bacteria"/>
</dbReference>
<dbReference type="KEGG" id="ipa:Isop_0012"/>
<dbReference type="PANTHER" id="PTHR16128:SF5">
    <property type="entry name" value="FAD_NAD(P)-BINDING OXIDOREDUCTASE FAMILY PROTEIN"/>
    <property type="match status" value="1"/>
</dbReference>
<dbReference type="Gene3D" id="3.90.660.10">
    <property type="match status" value="1"/>
</dbReference>
<keyword evidence="2" id="KW-1185">Reference proteome</keyword>
<dbReference type="STRING" id="575540.Isop_0012"/>
<gene>
    <name evidence="1" type="ordered locus">Isop_0012</name>
</gene>
<dbReference type="Proteomes" id="UP000008631">
    <property type="component" value="Chromosome"/>
</dbReference>
<protein>
    <submittedName>
        <fullName evidence="1">FAD dependent oxidoreductase</fullName>
    </submittedName>
</protein>